<protein>
    <submittedName>
        <fullName evidence="2">Histidinol phosphate phosphatase</fullName>
    </submittedName>
</protein>
<reference evidence="2 3" key="1">
    <citation type="submission" date="2017-09" db="EMBL/GenBank/DDBJ databases">
        <title>Phenotypic and genotypic characterization of Colombian isolates of Neisseria meningitidis recovered from invasive disease.</title>
        <authorList>
            <person name="Duarte C."/>
            <person name="Gabastou J.M."/>
            <person name="Moreno J."/>
        </authorList>
    </citation>
    <scope>NUCLEOTIDE SEQUENCE [LARGE SCALE GENOMIC DNA]</scope>
    <source>
        <strain evidence="2 3">INS-Nm1012</strain>
    </source>
</reference>
<dbReference type="AlphaFoldDB" id="A0A425B2P3"/>
<accession>A0A425B2P3</accession>
<feature type="region of interest" description="Disordered" evidence="1">
    <location>
        <begin position="1"/>
        <end position="71"/>
    </location>
</feature>
<name>A0A425B2P3_NEIME</name>
<evidence type="ECO:0000313" key="3">
    <source>
        <dbReference type="Proteomes" id="UP000283666"/>
    </source>
</evidence>
<proteinExistence type="predicted"/>
<comment type="caution">
    <text evidence="2">The sequence shown here is derived from an EMBL/GenBank/DDBJ whole genome shotgun (WGS) entry which is preliminary data.</text>
</comment>
<gene>
    <name evidence="2" type="ORF">COH52_07055</name>
</gene>
<feature type="compositionally biased region" description="Basic residues" evidence="1">
    <location>
        <begin position="13"/>
        <end position="22"/>
    </location>
</feature>
<evidence type="ECO:0000313" key="2">
    <source>
        <dbReference type="EMBL" id="RQK78154.1"/>
    </source>
</evidence>
<organism evidence="2 3">
    <name type="scientific">Neisseria meningitidis</name>
    <dbReference type="NCBI Taxonomy" id="487"/>
    <lineage>
        <taxon>Bacteria</taxon>
        <taxon>Pseudomonadati</taxon>
        <taxon>Pseudomonadota</taxon>
        <taxon>Betaproteobacteria</taxon>
        <taxon>Neisseriales</taxon>
        <taxon>Neisseriaceae</taxon>
        <taxon>Neisseria</taxon>
    </lineage>
</organism>
<sequence>MKKAAKMPSEGFRRHRGSKRRRSETDKPPFPGITALSEKMEKPAGKPCRPSRCRNQRNTRPPRCAGCRASPKYGNRRSVLLLFEYT</sequence>
<dbReference type="Proteomes" id="UP000283666">
    <property type="component" value="Unassembled WGS sequence"/>
</dbReference>
<evidence type="ECO:0000256" key="1">
    <source>
        <dbReference type="SAM" id="MobiDB-lite"/>
    </source>
</evidence>
<dbReference type="EMBL" id="NWZY01000017">
    <property type="protein sequence ID" value="RQK78154.1"/>
    <property type="molecule type" value="Genomic_DNA"/>
</dbReference>